<evidence type="ECO:0000259" key="3">
    <source>
        <dbReference type="Pfam" id="PF00501"/>
    </source>
</evidence>
<evidence type="ECO:0000256" key="1">
    <source>
        <dbReference type="ARBA" id="ARBA00006432"/>
    </source>
</evidence>
<dbReference type="Pfam" id="PF13193">
    <property type="entry name" value="AMP-binding_C"/>
    <property type="match status" value="1"/>
</dbReference>
<sequence>MSKPNVVDTPAEISAVVNSPLPDIELPALQSFFHHQLAANSRFPDYQAFTDGLTGRFITACQLRQDALRLGKGLQDNFKLLGKEESVAIIYSPNSVDFVQIFYGCQSVKVITSLANASYTALELAHQLRDGSPVIAFVHPSIYEGYSGALQELKAHGKAPPKLYWAVPLEDVPDDLRQRNSHVDSYQSLMVGPDDLKGFGGVGAGGEDAHETALLCYSSGTTGLAKGVMSTHHNLNVNSRISADSWYPANMAHGQGSTILGACPLYHIYGLMEAAIVPLLKGVPVVILPRFTPEGFFKTIHKYRITHAFVVPPMILHLAHNPAAGKSDLSTLKWMRCAAAPLGRGLIQKVKSRFGEDVHITQGYGLTEVTCLCTAQTIEDATSNPGSVGRLYPCLQAKVVNEDFQPAKIGEPGELCIKGATVMKGYWRNEEATKASFTPDGWYRSGDIAHIDRNGHVYIVDRLKELIKYKGFQVPPADLEKLLLTNPKVGDAAVIGVYSREFATELPRAYVVPAGELSALDEQGKSQLSAELVAWVEQKVNSSEHMTLVGLTANVFTGREPQASQRGLPTG</sequence>
<dbReference type="InterPro" id="IPR000873">
    <property type="entry name" value="AMP-dep_synth/lig_dom"/>
</dbReference>
<evidence type="ECO:0000259" key="4">
    <source>
        <dbReference type="Pfam" id="PF13193"/>
    </source>
</evidence>
<evidence type="ECO:0000313" key="5">
    <source>
        <dbReference type="EMBL" id="GHJ85798.1"/>
    </source>
</evidence>
<dbReference type="AlphaFoldDB" id="A0A8H3TRG3"/>
<dbReference type="InterPro" id="IPR025110">
    <property type="entry name" value="AMP-bd_C"/>
</dbReference>
<comment type="similarity">
    <text evidence="1">Belongs to the ATP-dependent AMP-binding enzyme family.</text>
</comment>
<feature type="domain" description="AMP-dependent synthetase/ligase" evidence="3">
    <location>
        <begin position="40"/>
        <end position="427"/>
    </location>
</feature>
<comment type="caution">
    <text evidence="5">The sequence shown here is derived from an EMBL/GenBank/DDBJ whole genome shotgun (WGS) entry which is preliminary data.</text>
</comment>
<proteinExistence type="inferred from homology"/>
<reference evidence="5" key="1">
    <citation type="submission" date="2020-07" db="EMBL/GenBank/DDBJ databases">
        <title>Draft Genome Sequence of a Deep-Sea Yeast, Naganishia (Cryptococcus) liquefaciens strain N6.</title>
        <authorList>
            <person name="Han Y.W."/>
            <person name="Kajitani R."/>
            <person name="Morimoto H."/>
            <person name="Parhat M."/>
            <person name="Tsubouchi H."/>
            <person name="Bakenova O."/>
            <person name="Ogata M."/>
            <person name="Argunhan B."/>
            <person name="Aoki R."/>
            <person name="Kajiwara S."/>
            <person name="Itoh T."/>
            <person name="Iwasaki H."/>
        </authorList>
    </citation>
    <scope>NUCLEOTIDE SEQUENCE</scope>
    <source>
        <strain evidence="5">N6</strain>
    </source>
</reference>
<dbReference type="PROSITE" id="PS00455">
    <property type="entry name" value="AMP_BINDING"/>
    <property type="match status" value="1"/>
</dbReference>
<feature type="domain" description="AMP-binding enzyme C-terminal" evidence="4">
    <location>
        <begin position="479"/>
        <end position="540"/>
    </location>
</feature>
<evidence type="ECO:0008006" key="7">
    <source>
        <dbReference type="Google" id="ProtNLM"/>
    </source>
</evidence>
<dbReference type="PANTHER" id="PTHR24096:SF149">
    <property type="entry name" value="AMP-BINDING DOMAIN-CONTAINING PROTEIN-RELATED"/>
    <property type="match status" value="1"/>
</dbReference>
<evidence type="ECO:0000313" key="6">
    <source>
        <dbReference type="Proteomes" id="UP000620104"/>
    </source>
</evidence>
<dbReference type="InterPro" id="IPR042099">
    <property type="entry name" value="ANL_N_sf"/>
</dbReference>
<dbReference type="InterPro" id="IPR020845">
    <property type="entry name" value="AMP-binding_CS"/>
</dbReference>
<name>A0A8H3TRG3_9TREE</name>
<dbReference type="Proteomes" id="UP000620104">
    <property type="component" value="Unassembled WGS sequence"/>
</dbReference>
<dbReference type="PANTHER" id="PTHR24096">
    <property type="entry name" value="LONG-CHAIN-FATTY-ACID--COA LIGASE"/>
    <property type="match status" value="1"/>
</dbReference>
<organism evidence="5 6">
    <name type="scientific">Naganishia liquefaciens</name>
    <dbReference type="NCBI Taxonomy" id="104408"/>
    <lineage>
        <taxon>Eukaryota</taxon>
        <taxon>Fungi</taxon>
        <taxon>Dikarya</taxon>
        <taxon>Basidiomycota</taxon>
        <taxon>Agaricomycotina</taxon>
        <taxon>Tremellomycetes</taxon>
        <taxon>Filobasidiales</taxon>
        <taxon>Filobasidiaceae</taxon>
        <taxon>Naganishia</taxon>
    </lineage>
</organism>
<protein>
    <recommendedName>
        <fullName evidence="7">Acyl--CoA ligase</fullName>
    </recommendedName>
</protein>
<keyword evidence="6" id="KW-1185">Reference proteome</keyword>
<dbReference type="GO" id="GO:0016405">
    <property type="term" value="F:CoA-ligase activity"/>
    <property type="evidence" value="ECO:0007669"/>
    <property type="project" value="TreeGrafter"/>
</dbReference>
<keyword evidence="2" id="KW-0436">Ligase</keyword>
<evidence type="ECO:0000256" key="2">
    <source>
        <dbReference type="ARBA" id="ARBA00022598"/>
    </source>
</evidence>
<dbReference type="EMBL" id="BLZA01000013">
    <property type="protein sequence ID" value="GHJ85798.1"/>
    <property type="molecule type" value="Genomic_DNA"/>
</dbReference>
<dbReference type="Gene3D" id="3.40.50.12780">
    <property type="entry name" value="N-terminal domain of ligase-like"/>
    <property type="match status" value="1"/>
</dbReference>
<dbReference type="InterPro" id="IPR045851">
    <property type="entry name" value="AMP-bd_C_sf"/>
</dbReference>
<gene>
    <name evidence="5" type="ORF">NliqN6_2200</name>
</gene>
<dbReference type="Pfam" id="PF00501">
    <property type="entry name" value="AMP-binding"/>
    <property type="match status" value="1"/>
</dbReference>
<dbReference type="Gene3D" id="3.30.300.30">
    <property type="match status" value="1"/>
</dbReference>
<dbReference type="SUPFAM" id="SSF56801">
    <property type="entry name" value="Acetyl-CoA synthetase-like"/>
    <property type="match status" value="1"/>
</dbReference>
<accession>A0A8H3TRG3</accession>
<dbReference type="OrthoDB" id="1898221at2759"/>